<gene>
    <name evidence="2" type="ORF">Forpe1208_v010729</name>
</gene>
<comment type="caution">
    <text evidence="2">The sequence shown here is derived from an EMBL/GenBank/DDBJ whole genome shotgun (WGS) entry which is preliminary data.</text>
</comment>
<dbReference type="InterPro" id="IPR024983">
    <property type="entry name" value="CHAT_dom"/>
</dbReference>
<evidence type="ECO:0000313" key="2">
    <source>
        <dbReference type="EMBL" id="KAG7411081.1"/>
    </source>
</evidence>
<proteinExistence type="predicted"/>
<dbReference type="Proteomes" id="UP000694050">
    <property type="component" value="Unassembled WGS sequence"/>
</dbReference>
<dbReference type="EMBL" id="JAELUQ010000007">
    <property type="protein sequence ID" value="KAG7411081.1"/>
    <property type="molecule type" value="Genomic_DNA"/>
</dbReference>
<dbReference type="AlphaFoldDB" id="A0A8J5U5K9"/>
<organism evidence="2 3">
    <name type="scientific">Fusarium oxysporum f. sp. rapae</name>
    <dbReference type="NCBI Taxonomy" id="485398"/>
    <lineage>
        <taxon>Eukaryota</taxon>
        <taxon>Fungi</taxon>
        <taxon>Dikarya</taxon>
        <taxon>Ascomycota</taxon>
        <taxon>Pezizomycotina</taxon>
        <taxon>Sordariomycetes</taxon>
        <taxon>Hypocreomycetidae</taxon>
        <taxon>Hypocreales</taxon>
        <taxon>Nectriaceae</taxon>
        <taxon>Fusarium</taxon>
        <taxon>Fusarium oxysporum species complex</taxon>
    </lineage>
</organism>
<protein>
    <recommendedName>
        <fullName evidence="1">CHAT domain-containing protein</fullName>
    </recommendedName>
</protein>
<name>A0A8J5U5K9_FUSOX</name>
<evidence type="ECO:0000259" key="1">
    <source>
        <dbReference type="Pfam" id="PF12770"/>
    </source>
</evidence>
<feature type="domain" description="CHAT" evidence="1">
    <location>
        <begin position="13"/>
        <end position="140"/>
    </location>
</feature>
<sequence length="142" mass="15827">MGQCLIRIHIIQQCSKTRWVHHHGHARYAKYNVLKSAIVLRVGRDVFAGDHSSEEELQPRTELLNFSERFNAELPLRGVHLSIIVCDFATQEMAPGDEALGIIPVLVYDGGASVLDCIWPIDSRAGRASSGNFYIELAQALE</sequence>
<dbReference type="Pfam" id="PF12770">
    <property type="entry name" value="CHAT"/>
    <property type="match status" value="1"/>
</dbReference>
<evidence type="ECO:0000313" key="3">
    <source>
        <dbReference type="Proteomes" id="UP000694050"/>
    </source>
</evidence>
<accession>A0A8J5U5K9</accession>
<reference evidence="2" key="1">
    <citation type="submission" date="2021-04" db="EMBL/GenBank/DDBJ databases">
        <title>First draft genome resource for Brassicaceae pathogens Fusarium oxysporum f. sp. raphani and Fusarium oxysporum f. sp. rapae.</title>
        <authorList>
            <person name="Asai S."/>
        </authorList>
    </citation>
    <scope>NUCLEOTIDE SEQUENCE</scope>
    <source>
        <strain evidence="2">Tf1208</strain>
    </source>
</reference>